<dbReference type="Proteomes" id="UP001470230">
    <property type="component" value="Unassembled WGS sequence"/>
</dbReference>
<sequence length="170" mass="19365">MTSINLQFHSFEFSQGVISPNDTIRLSITTLPDEQKQASAFTVNKMHLTTPTFKIKSFNNVQKIIIVFRKKKLGFIENIFASTVLKSEDFSKYYDSMKRINIYEPIQRKSQENEQDTKDRKVVGSMIVQITNTNTDDDGTKDSLKQDQIAETSDVDEEIADGSILTGNKK</sequence>
<evidence type="ECO:0008006" key="3">
    <source>
        <dbReference type="Google" id="ProtNLM"/>
    </source>
</evidence>
<gene>
    <name evidence="1" type="ORF">M9Y10_015305</name>
</gene>
<organism evidence="1 2">
    <name type="scientific">Tritrichomonas musculus</name>
    <dbReference type="NCBI Taxonomy" id="1915356"/>
    <lineage>
        <taxon>Eukaryota</taxon>
        <taxon>Metamonada</taxon>
        <taxon>Parabasalia</taxon>
        <taxon>Tritrichomonadida</taxon>
        <taxon>Tritrichomonadidae</taxon>
        <taxon>Tritrichomonas</taxon>
    </lineage>
</organism>
<proteinExistence type="predicted"/>
<keyword evidence="2" id="KW-1185">Reference proteome</keyword>
<protein>
    <recommendedName>
        <fullName evidence="3">Nucleoplasmin-like domain-containing protein</fullName>
    </recommendedName>
</protein>
<dbReference type="EMBL" id="JAPFFF010000002">
    <property type="protein sequence ID" value="KAK8897361.1"/>
    <property type="molecule type" value="Genomic_DNA"/>
</dbReference>
<comment type="caution">
    <text evidence="1">The sequence shown here is derived from an EMBL/GenBank/DDBJ whole genome shotgun (WGS) entry which is preliminary data.</text>
</comment>
<reference evidence="1 2" key="1">
    <citation type="submission" date="2024-04" db="EMBL/GenBank/DDBJ databases">
        <title>Tritrichomonas musculus Genome.</title>
        <authorList>
            <person name="Alves-Ferreira E."/>
            <person name="Grigg M."/>
            <person name="Lorenzi H."/>
            <person name="Galac M."/>
        </authorList>
    </citation>
    <scope>NUCLEOTIDE SEQUENCE [LARGE SCALE GENOMIC DNA]</scope>
    <source>
        <strain evidence="1 2">EAF2021</strain>
    </source>
</reference>
<evidence type="ECO:0000313" key="2">
    <source>
        <dbReference type="Proteomes" id="UP001470230"/>
    </source>
</evidence>
<name>A0ABR2L302_9EUKA</name>
<evidence type="ECO:0000313" key="1">
    <source>
        <dbReference type="EMBL" id="KAK8897361.1"/>
    </source>
</evidence>
<accession>A0ABR2L302</accession>